<protein>
    <submittedName>
        <fullName evidence="1">NAD(P)-binding protein</fullName>
    </submittedName>
</protein>
<sequence length="345" mass="36946">MIRQAACRVSRRSGFVLPTLPPSCSASRIQPSCLVRSTSFSTHSALLQSSKKEGGGGIGTGTTKEVSSQPSRRSLASLSLDGKICLVTGGARGIGNVIARTFIEAGSDRLALVDLNEKESKRAAEEVEGWFLEQGLVRPGQLDVRGFGCDISKEEEVMRVMGEVRNHFGRSVDVAVNSAGIVENFPATEYPTEKIKKLFEINVQGSFFVGREVAKQMLEEGVRGSIILIASMSGRVVNVPQPQSPYNASKAAVRQMASSFAVEWAKSGIRVNSLSPGYMLTPLTRQVLESSPQGNQLAKIWEDLTPMARLGDPQDLKGAVVYLASDASSFTTGTDLLVDGGYTAV</sequence>
<gene>
    <name evidence="1" type="ORF">IE53DRAFT_350668</name>
</gene>
<keyword evidence="2" id="KW-1185">Reference proteome</keyword>
<dbReference type="EMBL" id="KZ821032">
    <property type="protein sequence ID" value="PWN46470.1"/>
    <property type="molecule type" value="Genomic_DNA"/>
</dbReference>
<accession>A0ACD0NL48</accession>
<reference evidence="1 2" key="1">
    <citation type="journal article" date="2018" name="Mol. Biol. Evol.">
        <title>Broad Genomic Sampling Reveals a Smut Pathogenic Ancestry of the Fungal Clade Ustilaginomycotina.</title>
        <authorList>
            <person name="Kijpornyongpan T."/>
            <person name="Mondo S.J."/>
            <person name="Barry K."/>
            <person name="Sandor L."/>
            <person name="Lee J."/>
            <person name="Lipzen A."/>
            <person name="Pangilinan J."/>
            <person name="LaButti K."/>
            <person name="Hainaut M."/>
            <person name="Henrissat B."/>
            <person name="Grigoriev I.V."/>
            <person name="Spatafora J.W."/>
            <person name="Aime M.C."/>
        </authorList>
    </citation>
    <scope>NUCLEOTIDE SEQUENCE [LARGE SCALE GENOMIC DNA]</scope>
    <source>
        <strain evidence="1 2">SA 807</strain>
    </source>
</reference>
<evidence type="ECO:0000313" key="1">
    <source>
        <dbReference type="EMBL" id="PWN46470.1"/>
    </source>
</evidence>
<evidence type="ECO:0000313" key="2">
    <source>
        <dbReference type="Proteomes" id="UP000245626"/>
    </source>
</evidence>
<organism evidence="1 2">
    <name type="scientific">Violaceomyces palustris</name>
    <dbReference type="NCBI Taxonomy" id="1673888"/>
    <lineage>
        <taxon>Eukaryota</taxon>
        <taxon>Fungi</taxon>
        <taxon>Dikarya</taxon>
        <taxon>Basidiomycota</taxon>
        <taxon>Ustilaginomycotina</taxon>
        <taxon>Ustilaginomycetes</taxon>
        <taxon>Violaceomycetales</taxon>
        <taxon>Violaceomycetaceae</taxon>
        <taxon>Violaceomyces</taxon>
    </lineage>
</organism>
<proteinExistence type="predicted"/>
<dbReference type="Proteomes" id="UP000245626">
    <property type="component" value="Unassembled WGS sequence"/>
</dbReference>
<name>A0ACD0NL48_9BASI</name>